<evidence type="ECO:0000256" key="2">
    <source>
        <dbReference type="PROSITE-ProRule" id="PRU00335"/>
    </source>
</evidence>
<evidence type="ECO:0000313" key="5">
    <source>
        <dbReference type="Proteomes" id="UP000306973"/>
    </source>
</evidence>
<dbReference type="GO" id="GO:0003677">
    <property type="term" value="F:DNA binding"/>
    <property type="evidence" value="ECO:0007669"/>
    <property type="project" value="UniProtKB-UniRule"/>
</dbReference>
<protein>
    <submittedName>
        <fullName evidence="4">TetR/AcrR family transcriptional regulator</fullName>
    </submittedName>
</protein>
<reference evidence="4 5" key="1">
    <citation type="journal article" date="2007" name="Int. J. Syst. Evol. Microbiol.">
        <title>Halomonas saccharevitans sp. nov., Halomonas arcis sp. nov. and Halomonas subterranea sp. nov., halophilic bacteria isolated from hypersaline environments of China.</title>
        <authorList>
            <person name="Xu X.W."/>
            <person name="Wu Y.H."/>
            <person name="Zhou Z."/>
            <person name="Wang C.S."/>
            <person name="Zhou Y.G."/>
            <person name="Zhang H.B."/>
            <person name="Wang Y."/>
            <person name="Wu M."/>
        </authorList>
    </citation>
    <scope>NUCLEOTIDE SEQUENCE [LARGE SCALE GENOMIC DNA]</scope>
    <source>
        <strain evidence="4 5">TBZ3</strain>
    </source>
</reference>
<gene>
    <name evidence="4" type="ORF">FEI13_09480</name>
</gene>
<evidence type="ECO:0000259" key="3">
    <source>
        <dbReference type="PROSITE" id="PS50977"/>
    </source>
</evidence>
<proteinExistence type="predicted"/>
<accession>A0A5R8MGR7</accession>
<dbReference type="SUPFAM" id="SSF46689">
    <property type="entry name" value="Homeodomain-like"/>
    <property type="match status" value="1"/>
</dbReference>
<organism evidence="4 5">
    <name type="scientific">Halomonas urmiana</name>
    <dbReference type="NCBI Taxonomy" id="490901"/>
    <lineage>
        <taxon>Bacteria</taxon>
        <taxon>Pseudomonadati</taxon>
        <taxon>Pseudomonadota</taxon>
        <taxon>Gammaproteobacteria</taxon>
        <taxon>Oceanospirillales</taxon>
        <taxon>Halomonadaceae</taxon>
        <taxon>Halomonas</taxon>
    </lineage>
</organism>
<evidence type="ECO:0000313" key="4">
    <source>
        <dbReference type="EMBL" id="TLF50397.1"/>
    </source>
</evidence>
<dbReference type="RefSeq" id="WP_138181299.1">
    <property type="nucleotide sequence ID" value="NZ_VBUI01000013.1"/>
</dbReference>
<dbReference type="Pfam" id="PF00440">
    <property type="entry name" value="TetR_N"/>
    <property type="match status" value="1"/>
</dbReference>
<name>A0A5R8MGR7_9GAMM</name>
<sequence>MTMIPVIRDDARGAALLDEQILDTALAMAEEGGWKAVTLPQVAARLGIPASRVLEHFRDLNAVADAWFGHGLKAMLADNPAGFADWPASERLEHCLMAWFTAMARHRRVTVEMLCSKAHLPHPHTWVPMVFDLSRLIQWLRQAAFLEAPYGSRHARAEEVGLTLLFLATLSTWSRDTAHDLHATRQALHKRLACCAWLVR</sequence>
<keyword evidence="5" id="KW-1185">Reference proteome</keyword>
<dbReference type="EMBL" id="VBUI01000013">
    <property type="protein sequence ID" value="TLF50397.1"/>
    <property type="molecule type" value="Genomic_DNA"/>
</dbReference>
<dbReference type="OrthoDB" id="7375611at2"/>
<evidence type="ECO:0000256" key="1">
    <source>
        <dbReference type="ARBA" id="ARBA00023125"/>
    </source>
</evidence>
<dbReference type="PROSITE" id="PS50977">
    <property type="entry name" value="HTH_TETR_2"/>
    <property type="match status" value="1"/>
</dbReference>
<feature type="domain" description="HTH tetR-type" evidence="3">
    <location>
        <begin position="15"/>
        <end position="75"/>
    </location>
</feature>
<comment type="caution">
    <text evidence="4">The sequence shown here is derived from an EMBL/GenBank/DDBJ whole genome shotgun (WGS) entry which is preliminary data.</text>
</comment>
<dbReference type="Gene3D" id="1.10.357.10">
    <property type="entry name" value="Tetracycline Repressor, domain 2"/>
    <property type="match status" value="1"/>
</dbReference>
<dbReference type="Proteomes" id="UP000306973">
    <property type="component" value="Unassembled WGS sequence"/>
</dbReference>
<feature type="DNA-binding region" description="H-T-H motif" evidence="2">
    <location>
        <begin position="38"/>
        <end position="57"/>
    </location>
</feature>
<dbReference type="AlphaFoldDB" id="A0A5R8MGR7"/>
<keyword evidence="1 2" id="KW-0238">DNA-binding</keyword>
<dbReference type="InterPro" id="IPR009057">
    <property type="entry name" value="Homeodomain-like_sf"/>
</dbReference>
<dbReference type="InterPro" id="IPR001647">
    <property type="entry name" value="HTH_TetR"/>
</dbReference>